<accession>M3C0W6</accession>
<dbReference type="Pfam" id="PF09994">
    <property type="entry name" value="T6SS_Tle1-like_cat"/>
    <property type="match status" value="1"/>
</dbReference>
<dbReference type="InterPro" id="IPR006073">
    <property type="entry name" value="GTP-bd"/>
</dbReference>
<organism evidence="3 4">
    <name type="scientific">Sphaerulina musiva (strain SO2202)</name>
    <name type="common">Poplar stem canker fungus</name>
    <name type="synonym">Septoria musiva</name>
    <dbReference type="NCBI Taxonomy" id="692275"/>
    <lineage>
        <taxon>Eukaryota</taxon>
        <taxon>Fungi</taxon>
        <taxon>Dikarya</taxon>
        <taxon>Ascomycota</taxon>
        <taxon>Pezizomycotina</taxon>
        <taxon>Dothideomycetes</taxon>
        <taxon>Dothideomycetidae</taxon>
        <taxon>Mycosphaerellales</taxon>
        <taxon>Mycosphaerellaceae</taxon>
        <taxon>Sphaerulina</taxon>
    </lineage>
</organism>
<feature type="domain" description="T6SS Phospholipase effector Tle1-like catalytic" evidence="2">
    <location>
        <begin position="18"/>
        <end position="290"/>
    </location>
</feature>
<dbReference type="OMA" id="FCILDRY"/>
<dbReference type="eggNOG" id="ENOG502S8AV">
    <property type="taxonomic scope" value="Eukaryota"/>
</dbReference>
<dbReference type="SUPFAM" id="SSF52540">
    <property type="entry name" value="P-loop containing nucleoside triphosphate hydrolases"/>
    <property type="match status" value="1"/>
</dbReference>
<dbReference type="HOGENOM" id="CLU_304609_0_0_1"/>
<dbReference type="GO" id="GO:0005525">
    <property type="term" value="F:GTP binding"/>
    <property type="evidence" value="ECO:0007669"/>
    <property type="project" value="InterPro"/>
</dbReference>
<evidence type="ECO:0008006" key="5">
    <source>
        <dbReference type="Google" id="ProtNLM"/>
    </source>
</evidence>
<evidence type="ECO:0000259" key="1">
    <source>
        <dbReference type="Pfam" id="PF01926"/>
    </source>
</evidence>
<dbReference type="PANTHER" id="PTHR33840:SF1">
    <property type="entry name" value="TLE1 PHOSPHOLIPASE DOMAIN-CONTAINING PROTEIN"/>
    <property type="match status" value="1"/>
</dbReference>
<dbReference type="Proteomes" id="UP000016931">
    <property type="component" value="Unassembled WGS sequence"/>
</dbReference>
<dbReference type="PANTHER" id="PTHR33840">
    <property type="match status" value="1"/>
</dbReference>
<feature type="domain" description="G" evidence="1">
    <location>
        <begin position="466"/>
        <end position="591"/>
    </location>
</feature>
<gene>
    <name evidence="3" type="ORF">SEPMUDRAFT_133108</name>
</gene>
<dbReference type="STRING" id="692275.M3C0W6"/>
<dbReference type="InterPro" id="IPR018712">
    <property type="entry name" value="Tle1-like_cat"/>
</dbReference>
<evidence type="ECO:0000313" key="4">
    <source>
        <dbReference type="Proteomes" id="UP000016931"/>
    </source>
</evidence>
<reference evidence="3 4" key="1">
    <citation type="journal article" date="2012" name="PLoS Pathog.">
        <title>Diverse lifestyles and strategies of plant pathogenesis encoded in the genomes of eighteen Dothideomycetes fungi.</title>
        <authorList>
            <person name="Ohm R.A."/>
            <person name="Feau N."/>
            <person name="Henrissat B."/>
            <person name="Schoch C.L."/>
            <person name="Horwitz B.A."/>
            <person name="Barry K.W."/>
            <person name="Condon B.J."/>
            <person name="Copeland A.C."/>
            <person name="Dhillon B."/>
            <person name="Glaser F."/>
            <person name="Hesse C.N."/>
            <person name="Kosti I."/>
            <person name="LaButti K."/>
            <person name="Lindquist E.A."/>
            <person name="Lucas S."/>
            <person name="Salamov A.A."/>
            <person name="Bradshaw R.E."/>
            <person name="Ciuffetti L."/>
            <person name="Hamelin R.C."/>
            <person name="Kema G.H.J."/>
            <person name="Lawrence C."/>
            <person name="Scott J.A."/>
            <person name="Spatafora J.W."/>
            <person name="Turgeon B.G."/>
            <person name="de Wit P.J.G.M."/>
            <person name="Zhong S."/>
            <person name="Goodwin S.B."/>
            <person name="Grigoriev I.V."/>
        </authorList>
    </citation>
    <scope>NUCLEOTIDE SEQUENCE [LARGE SCALE GENOMIC DNA]</scope>
    <source>
        <strain evidence="3 4">SO2202</strain>
    </source>
</reference>
<dbReference type="InterPro" id="IPR027417">
    <property type="entry name" value="P-loop_NTPase"/>
</dbReference>
<dbReference type="Gene3D" id="3.40.50.300">
    <property type="entry name" value="P-loop containing nucleotide triphosphate hydrolases"/>
    <property type="match status" value="1"/>
</dbReference>
<dbReference type="RefSeq" id="XP_016762047.1">
    <property type="nucleotide sequence ID" value="XM_016902545.1"/>
</dbReference>
<dbReference type="AlphaFoldDB" id="M3C0W6"/>
<protein>
    <recommendedName>
        <fullName evidence="5">DUF2235 domain-containing protein</fullName>
    </recommendedName>
</protein>
<dbReference type="Pfam" id="PF01926">
    <property type="entry name" value="MMR_HSR1"/>
    <property type="match status" value="1"/>
</dbReference>
<dbReference type="EMBL" id="KB456263">
    <property type="protein sequence ID" value="EMF13926.1"/>
    <property type="molecule type" value="Genomic_DNA"/>
</dbReference>
<dbReference type="CDD" id="cd00882">
    <property type="entry name" value="Ras_like_GTPase"/>
    <property type="match status" value="1"/>
</dbReference>
<evidence type="ECO:0000313" key="3">
    <source>
        <dbReference type="EMBL" id="EMF13926.1"/>
    </source>
</evidence>
<name>M3C0W6_SPHMS</name>
<evidence type="ECO:0000259" key="2">
    <source>
        <dbReference type="Pfam" id="PF09994"/>
    </source>
</evidence>
<keyword evidence="4" id="KW-1185">Reference proteome</keyword>
<proteinExistence type="predicted"/>
<sequence>MEKDPSSAFSSLNRLPTRLVICVDGTDQRPAGAEYDRPTNVYRIYSSIKSGKVVDAATGDTLVQVPLYYPGIGGPDDLLLKDKLHLGNSYQDQIRNVYERCSRLSGAKDEVVFFGFSRGAYVVRAVAGLLHQIGALKSAGTPEFARDYKKVLKESGHDWKLERANTVRSTNSDFSACRSLSSLSSTSEGDFQTAPVIRFLGAFDTVRAIADDDYDTSFNLSTQHWRHAVALHENRKALAADVLYPEDFYRTDLKAQERSFVQALFIGSHGDMGGTSPKAGLSLYPLQWMLLEAIACGVHIELEGTIPTSNGGPVFRPLAVVFPKKSSKSKDKDAVQMTFTTANGVSVTMQDLRSVHDGSRSQEQFGIRLTSRPVSLRMKKQRTPFDNNGYLRGYCDHAPQGTIIHPSVYLLLDEHINVALDTKEAKLQRNLEEWRENMLGTQSGHVNMGFWGDGSITDDGNPGAIRVLVCGNTGVGKSTLINKTFGVEVTPSSNRVRGIHDVTQEITFDGRPDLIVHDSGGFEAGTDTEFLAIEKFLKAKSSAEEIQDRLHVIWFCVELNSARTLQTATEKLFQAVGQYAHEVPVVVVATKKDDFLDIEYMAKKKELKRSGLPFDEELCEAYAEEKLHDRLDEVRRDEESIAFLSKTTSHTFDLDKVRLLYIRAQVTRIDLKVDLALHEVMRRYRSLVRAATGVAFTPIAASAHRKTAAAKACTAILNCFGLPSVSAETAIANMKQNVWDHLGFDFFMAIAEGLNLLGVAGMGVGGGMPAIFVTGIVSIPLVVPSTCRLFLTMSVDLILVLILSFKQVALQNRQPLEKDLQHASREYRLKGYSDYAHEDIKALVPRRNMAASFRYDKIRNGLEKTVENYKSMAMQDAKVSSESKLRRNLSVTEEDEDDARLIRQANQRLVELEGSSLPIELPAGREAITTELPAIEAPVELSGDAPPRRAVELPGHFEFDMPRGSKTMVDTAT</sequence>
<dbReference type="GeneID" id="27899682"/>
<dbReference type="OrthoDB" id="59699at2759"/>